<dbReference type="InterPro" id="IPR006976">
    <property type="entry name" value="VanZ-like"/>
</dbReference>
<dbReference type="PANTHER" id="PTHR28008">
    <property type="entry name" value="DOMAIN PROTEIN, PUTATIVE (AFU_ORTHOLOGUE AFUA_3G10980)-RELATED"/>
    <property type="match status" value="1"/>
</dbReference>
<dbReference type="PANTHER" id="PTHR28008:SF1">
    <property type="entry name" value="DOMAIN PROTEIN, PUTATIVE (AFU_ORTHOLOGUE AFUA_3G10980)-RELATED"/>
    <property type="match status" value="1"/>
</dbReference>
<reference evidence="3" key="1">
    <citation type="submission" date="2018-06" db="EMBL/GenBank/DDBJ databases">
        <authorList>
            <person name="Zhirakovskaya E."/>
        </authorList>
    </citation>
    <scope>NUCLEOTIDE SEQUENCE</scope>
</reference>
<dbReference type="NCBIfam" id="NF037970">
    <property type="entry name" value="vanZ_1"/>
    <property type="match status" value="1"/>
</dbReference>
<dbReference type="AlphaFoldDB" id="A0A3B0U5N3"/>
<name>A0A3B0U5N3_9ZZZZ</name>
<gene>
    <name evidence="3" type="ORF">MNBD_BACTEROID01-1823</name>
</gene>
<keyword evidence="1" id="KW-1133">Transmembrane helix</keyword>
<dbReference type="Pfam" id="PF04892">
    <property type="entry name" value="VanZ"/>
    <property type="match status" value="1"/>
</dbReference>
<keyword evidence="1" id="KW-0472">Membrane</keyword>
<accession>A0A3B0U5N3</accession>
<evidence type="ECO:0000313" key="3">
    <source>
        <dbReference type="EMBL" id="VAW19759.1"/>
    </source>
</evidence>
<dbReference type="EMBL" id="UOEP01000105">
    <property type="protein sequence ID" value="VAW19759.1"/>
    <property type="molecule type" value="Genomic_DNA"/>
</dbReference>
<sequence>MVKTIYTAPLLLRKMLFVAYLSGIIFVSLLPSKDLPSIPLFYGADKLIHFFLYAGLSWLALWAFNPVLKKKRVAFVFIILSVFGVLLEVVQLTMGAGRSFSVGDIAADVAGVATGIAACLFLFREFRQAD</sequence>
<feature type="transmembrane region" description="Helical" evidence="1">
    <location>
        <begin position="12"/>
        <end position="30"/>
    </location>
</feature>
<proteinExistence type="predicted"/>
<keyword evidence="1" id="KW-0812">Transmembrane</keyword>
<feature type="transmembrane region" description="Helical" evidence="1">
    <location>
        <begin position="75"/>
        <end position="93"/>
    </location>
</feature>
<evidence type="ECO:0000259" key="2">
    <source>
        <dbReference type="Pfam" id="PF04892"/>
    </source>
</evidence>
<evidence type="ECO:0000256" key="1">
    <source>
        <dbReference type="SAM" id="Phobius"/>
    </source>
</evidence>
<feature type="transmembrane region" description="Helical" evidence="1">
    <location>
        <begin position="50"/>
        <end position="68"/>
    </location>
</feature>
<organism evidence="3">
    <name type="scientific">hydrothermal vent metagenome</name>
    <dbReference type="NCBI Taxonomy" id="652676"/>
    <lineage>
        <taxon>unclassified sequences</taxon>
        <taxon>metagenomes</taxon>
        <taxon>ecological metagenomes</taxon>
    </lineage>
</organism>
<feature type="transmembrane region" description="Helical" evidence="1">
    <location>
        <begin position="105"/>
        <end position="123"/>
    </location>
</feature>
<feature type="domain" description="VanZ-like" evidence="2">
    <location>
        <begin position="41"/>
        <end position="121"/>
    </location>
</feature>
<protein>
    <recommendedName>
        <fullName evidence="2">VanZ-like domain-containing protein</fullName>
    </recommendedName>
</protein>